<dbReference type="Pfam" id="PF10604">
    <property type="entry name" value="Polyketide_cyc2"/>
    <property type="match status" value="1"/>
</dbReference>
<evidence type="ECO:0000313" key="1">
    <source>
        <dbReference type="EMBL" id="CAA7410087.1"/>
    </source>
</evidence>
<dbReference type="PANTHER" id="PTHR33789:SF11">
    <property type="entry name" value="OS05G0202300 PROTEIN"/>
    <property type="match status" value="1"/>
</dbReference>
<dbReference type="EMBL" id="LR746280">
    <property type="protein sequence ID" value="CAA7410087.1"/>
    <property type="molecule type" value="Genomic_DNA"/>
</dbReference>
<dbReference type="CDD" id="cd07821">
    <property type="entry name" value="PYR_PYL_RCAR_like"/>
    <property type="match status" value="1"/>
</dbReference>
<dbReference type="InterPro" id="IPR023393">
    <property type="entry name" value="START-like_dom_sf"/>
</dbReference>
<sequence>METAQSKEEQWEGKVTARLLETGAHQAWQLLSDFCNFHRLLPSLDACYRVAGEEGRPGCLRRCEAASGRNTDGSATTWATEELLSVDHQALIFTYRVVDSNMGFGRFIAEMKVFPETTTAAAAAEGCRIEWSFVADPLKGRRLARLILFLDGSLKMIARSIESKQKGGNL</sequence>
<dbReference type="PANTHER" id="PTHR33789">
    <property type="entry name" value="LACHRYMATORY-FACTOR SYNTHASE"/>
    <property type="match status" value="1"/>
</dbReference>
<dbReference type="Proteomes" id="UP000663760">
    <property type="component" value="Chromosome 17"/>
</dbReference>
<keyword evidence="2" id="KW-1185">Reference proteome</keyword>
<dbReference type="AlphaFoldDB" id="A0A7I8LJ74"/>
<reference evidence="1" key="1">
    <citation type="submission" date="2020-02" db="EMBL/GenBank/DDBJ databases">
        <authorList>
            <person name="Scholz U."/>
            <person name="Mascher M."/>
            <person name="Fiebig A."/>
        </authorList>
    </citation>
    <scope>NUCLEOTIDE SEQUENCE</scope>
</reference>
<gene>
    <name evidence="1" type="ORF">SI8410_17020765</name>
</gene>
<dbReference type="Gene3D" id="3.30.530.20">
    <property type="match status" value="1"/>
</dbReference>
<dbReference type="InterPro" id="IPR019587">
    <property type="entry name" value="Polyketide_cyclase/dehydratase"/>
</dbReference>
<organism evidence="1 2">
    <name type="scientific">Spirodela intermedia</name>
    <name type="common">Intermediate duckweed</name>
    <dbReference type="NCBI Taxonomy" id="51605"/>
    <lineage>
        <taxon>Eukaryota</taxon>
        <taxon>Viridiplantae</taxon>
        <taxon>Streptophyta</taxon>
        <taxon>Embryophyta</taxon>
        <taxon>Tracheophyta</taxon>
        <taxon>Spermatophyta</taxon>
        <taxon>Magnoliopsida</taxon>
        <taxon>Liliopsida</taxon>
        <taxon>Araceae</taxon>
        <taxon>Lemnoideae</taxon>
        <taxon>Spirodela</taxon>
    </lineage>
</organism>
<proteinExistence type="predicted"/>
<protein>
    <submittedName>
        <fullName evidence="1">Uncharacterized protein</fullName>
    </submittedName>
</protein>
<dbReference type="SUPFAM" id="SSF55961">
    <property type="entry name" value="Bet v1-like"/>
    <property type="match status" value="1"/>
</dbReference>
<dbReference type="OrthoDB" id="1929286at2759"/>
<accession>A0A7I8LJ74</accession>
<name>A0A7I8LJ74_SPIIN</name>
<evidence type="ECO:0000313" key="2">
    <source>
        <dbReference type="Proteomes" id="UP000663760"/>
    </source>
</evidence>
<dbReference type="InterPro" id="IPR053249">
    <property type="entry name" value="LFS"/>
</dbReference>